<dbReference type="EMBL" id="DRHL01000105">
    <property type="protein sequence ID" value="HEB13698.1"/>
    <property type="molecule type" value="Genomic_DNA"/>
</dbReference>
<comment type="caution">
    <text evidence="9">The sequence shown here is derived from an EMBL/GenBank/DDBJ whole genome shotgun (WGS) entry which is preliminary data.</text>
</comment>
<feature type="domain" description="Type II secretion system protein GspF" evidence="8">
    <location>
        <begin position="68"/>
        <end position="171"/>
    </location>
</feature>
<dbReference type="Proteomes" id="UP000885695">
    <property type="component" value="Unassembled WGS sequence"/>
</dbReference>
<keyword evidence="5" id="KW-0812">Transmembrane</keyword>
<dbReference type="PANTHER" id="PTHR30012">
    <property type="entry name" value="GENERAL SECRETION PATHWAY PROTEIN"/>
    <property type="match status" value="1"/>
</dbReference>
<comment type="subcellular location">
    <subcellularLocation>
        <location evidence="1">Cell inner membrane</location>
        <topology evidence="1">Multi-pass membrane protein</topology>
    </subcellularLocation>
</comment>
<evidence type="ECO:0000259" key="8">
    <source>
        <dbReference type="Pfam" id="PF00482"/>
    </source>
</evidence>
<keyword evidence="6" id="KW-1133">Transmembrane helix</keyword>
<evidence type="ECO:0000256" key="4">
    <source>
        <dbReference type="ARBA" id="ARBA00022519"/>
    </source>
</evidence>
<keyword evidence="4" id="KW-0997">Cell inner membrane</keyword>
<reference evidence="9" key="1">
    <citation type="journal article" date="2020" name="mSystems">
        <title>Genome- and Community-Level Interaction Insights into Carbon Utilization and Element Cycling Functions of Hydrothermarchaeota in Hydrothermal Sediment.</title>
        <authorList>
            <person name="Zhou Z."/>
            <person name="Liu Y."/>
            <person name="Xu W."/>
            <person name="Pan J."/>
            <person name="Luo Z.H."/>
            <person name="Li M."/>
        </authorList>
    </citation>
    <scope>NUCLEOTIDE SEQUENCE [LARGE SCALE GENOMIC DNA]</scope>
    <source>
        <strain evidence="9">HyVt-369</strain>
    </source>
</reference>
<dbReference type="GO" id="GO:0005886">
    <property type="term" value="C:plasma membrane"/>
    <property type="evidence" value="ECO:0007669"/>
    <property type="project" value="UniProtKB-SubCell"/>
</dbReference>
<accession>A0A7C1SRA7</accession>
<organism evidence="9">
    <name type="scientific">candidate division CPR3 bacterium</name>
    <dbReference type="NCBI Taxonomy" id="2268181"/>
    <lineage>
        <taxon>Bacteria</taxon>
        <taxon>Bacteria division CPR3</taxon>
    </lineage>
</organism>
<dbReference type="Gene3D" id="1.20.81.30">
    <property type="entry name" value="Type II secretion system (T2SS), domain F"/>
    <property type="match status" value="1"/>
</dbReference>
<gene>
    <name evidence="9" type="ORF">ENI13_01825</name>
</gene>
<evidence type="ECO:0000256" key="7">
    <source>
        <dbReference type="ARBA" id="ARBA00023136"/>
    </source>
</evidence>
<evidence type="ECO:0000256" key="5">
    <source>
        <dbReference type="ARBA" id="ARBA00022692"/>
    </source>
</evidence>
<evidence type="ECO:0000256" key="3">
    <source>
        <dbReference type="ARBA" id="ARBA00022475"/>
    </source>
</evidence>
<dbReference type="InterPro" id="IPR003004">
    <property type="entry name" value="GspF/PilC"/>
</dbReference>
<sequence length="171" mass="19143">MKFNYQARDQKGQTQVGVVEASSRESAFQLLGRSGLVVTVLEEAGARPIYARRITFFDKVSAKELVLFSRELAILFRSKVSLIESLQTIAKQTERQAFREKIIRLSEGVEGGTAFSDALSEYPKVFSSFYVNIVKSGEASGKLSDVLEYLADHLEREYELSSKIKGAMVYP</sequence>
<feature type="non-terminal residue" evidence="9">
    <location>
        <position position="171"/>
    </location>
</feature>
<proteinExistence type="inferred from homology"/>
<name>A0A7C1SRA7_UNCC3</name>
<evidence type="ECO:0000256" key="1">
    <source>
        <dbReference type="ARBA" id="ARBA00004429"/>
    </source>
</evidence>
<evidence type="ECO:0000256" key="2">
    <source>
        <dbReference type="ARBA" id="ARBA00005745"/>
    </source>
</evidence>
<keyword evidence="7" id="KW-0472">Membrane</keyword>
<dbReference type="FunFam" id="1.20.81.30:FF:000001">
    <property type="entry name" value="Type II secretion system protein F"/>
    <property type="match status" value="1"/>
</dbReference>
<dbReference type="InterPro" id="IPR018076">
    <property type="entry name" value="T2SS_GspF_dom"/>
</dbReference>
<dbReference type="AlphaFoldDB" id="A0A7C1SRA7"/>
<dbReference type="Pfam" id="PF00482">
    <property type="entry name" value="T2SSF"/>
    <property type="match status" value="1"/>
</dbReference>
<dbReference type="PANTHER" id="PTHR30012:SF0">
    <property type="entry name" value="TYPE II SECRETION SYSTEM PROTEIN F-RELATED"/>
    <property type="match status" value="1"/>
</dbReference>
<protein>
    <submittedName>
        <fullName evidence="9">Type II secretion system F family protein</fullName>
    </submittedName>
</protein>
<evidence type="ECO:0000256" key="6">
    <source>
        <dbReference type="ARBA" id="ARBA00022989"/>
    </source>
</evidence>
<comment type="similarity">
    <text evidence="2">Belongs to the GSP F family.</text>
</comment>
<keyword evidence="3" id="KW-1003">Cell membrane</keyword>
<evidence type="ECO:0000313" key="9">
    <source>
        <dbReference type="EMBL" id="HEB13698.1"/>
    </source>
</evidence>
<dbReference type="InterPro" id="IPR042094">
    <property type="entry name" value="T2SS_GspF_sf"/>
</dbReference>